<accession>G3IQC1</accession>
<dbReference type="Proteomes" id="UP000001075">
    <property type="component" value="Unassembled WGS sequence"/>
</dbReference>
<protein>
    <submittedName>
        <fullName evidence="1">Uncharacterized protein</fullName>
    </submittedName>
</protein>
<evidence type="ECO:0000313" key="1">
    <source>
        <dbReference type="EMBL" id="EGV91161.1"/>
    </source>
</evidence>
<evidence type="ECO:0000313" key="2">
    <source>
        <dbReference type="Proteomes" id="UP000001075"/>
    </source>
</evidence>
<reference evidence="2" key="1">
    <citation type="journal article" date="2011" name="Nat. Biotechnol.">
        <title>The genomic sequence of the Chinese hamster ovary (CHO)-K1 cell line.</title>
        <authorList>
            <person name="Xu X."/>
            <person name="Nagarajan H."/>
            <person name="Lewis N.E."/>
            <person name="Pan S."/>
            <person name="Cai Z."/>
            <person name="Liu X."/>
            <person name="Chen W."/>
            <person name="Xie M."/>
            <person name="Wang W."/>
            <person name="Hammond S."/>
            <person name="Andersen M.R."/>
            <person name="Neff N."/>
            <person name="Passarelli B."/>
            <person name="Koh W."/>
            <person name="Fan H.C."/>
            <person name="Wang J."/>
            <person name="Gui Y."/>
            <person name="Lee K.H."/>
            <person name="Betenbaugh M.J."/>
            <person name="Quake S.R."/>
            <person name="Famili I."/>
            <person name="Palsson B.O."/>
            <person name="Wang J."/>
        </authorList>
    </citation>
    <scope>NUCLEOTIDE SEQUENCE [LARGE SCALE GENOMIC DNA]</scope>
    <source>
        <strain evidence="2">CHO K1 cell line</strain>
    </source>
</reference>
<name>G3IQC1_CRIGR</name>
<dbReference type="EMBL" id="JH059255">
    <property type="protein sequence ID" value="EGV91161.1"/>
    <property type="molecule type" value="Genomic_DNA"/>
</dbReference>
<gene>
    <name evidence="1" type="ORF">I79_026234</name>
</gene>
<sequence length="64" mass="7292">MREAVGFIYRTIHKKYAFPSFRSIVKRNSVSGSSLRSLAILRSSAVAYCTCRRLCGNTWPRYGT</sequence>
<proteinExistence type="predicted"/>
<dbReference type="AlphaFoldDB" id="G3IQC1"/>
<dbReference type="InParanoid" id="G3IQC1"/>
<organism evidence="1 2">
    <name type="scientific">Cricetulus griseus</name>
    <name type="common">Chinese hamster</name>
    <name type="synonym">Cricetulus barabensis griseus</name>
    <dbReference type="NCBI Taxonomy" id="10029"/>
    <lineage>
        <taxon>Eukaryota</taxon>
        <taxon>Metazoa</taxon>
        <taxon>Chordata</taxon>
        <taxon>Craniata</taxon>
        <taxon>Vertebrata</taxon>
        <taxon>Euteleostomi</taxon>
        <taxon>Mammalia</taxon>
        <taxon>Eutheria</taxon>
        <taxon>Euarchontoglires</taxon>
        <taxon>Glires</taxon>
        <taxon>Rodentia</taxon>
        <taxon>Myomorpha</taxon>
        <taxon>Muroidea</taxon>
        <taxon>Cricetidae</taxon>
        <taxon>Cricetinae</taxon>
        <taxon>Cricetulus</taxon>
    </lineage>
</organism>